<feature type="transmembrane region" description="Helical" evidence="5">
    <location>
        <begin position="143"/>
        <end position="162"/>
    </location>
</feature>
<dbReference type="InterPro" id="IPR044878">
    <property type="entry name" value="UbiA_sf"/>
</dbReference>
<dbReference type="Pfam" id="PF01040">
    <property type="entry name" value="UbiA"/>
    <property type="match status" value="1"/>
</dbReference>
<evidence type="ECO:0000256" key="2">
    <source>
        <dbReference type="ARBA" id="ARBA00022692"/>
    </source>
</evidence>
<evidence type="ECO:0000313" key="6">
    <source>
        <dbReference type="EMBL" id="MBA8827521.1"/>
    </source>
</evidence>
<evidence type="ECO:0000256" key="5">
    <source>
        <dbReference type="SAM" id="Phobius"/>
    </source>
</evidence>
<dbReference type="GO" id="GO:0016020">
    <property type="term" value="C:membrane"/>
    <property type="evidence" value="ECO:0007669"/>
    <property type="project" value="UniProtKB-SubCell"/>
</dbReference>
<sequence>MSLLHPRAPSPSATRRITALLRSCHPEPALAVTALVTALAVAAGHGAAGAAVVGAAVLAGQLSIGWSNDALDARRDTAAGRRDKPLTTGDAPVRAVATAAGVALAACVPLSLLSGVPAATAHLLGVFAALGYNLWFKRTVLSPLTYAWSFGTLPVFVTLALPSRPWPAWWAVTAAALLGVGAHLVNVLPDIADDLATGVRGLPQRLGGAACRWLGPLVMLTAMGVLAVGPAGPVGVIGWVLTILAAVVAIGGSVGDPHGRGPFRAAMAVAALAVLLLLVHGPAIT</sequence>
<proteinExistence type="predicted"/>
<feature type="transmembrane region" description="Helical" evidence="5">
    <location>
        <begin position="209"/>
        <end position="228"/>
    </location>
</feature>
<dbReference type="AlphaFoldDB" id="A0A839E8C3"/>
<evidence type="ECO:0000256" key="4">
    <source>
        <dbReference type="ARBA" id="ARBA00023136"/>
    </source>
</evidence>
<dbReference type="EMBL" id="JACGWZ010000008">
    <property type="protein sequence ID" value="MBA8827521.1"/>
    <property type="molecule type" value="Genomic_DNA"/>
</dbReference>
<feature type="transmembrane region" description="Helical" evidence="5">
    <location>
        <begin position="118"/>
        <end position="136"/>
    </location>
</feature>
<dbReference type="Gene3D" id="1.10.357.140">
    <property type="entry name" value="UbiA prenyltransferase"/>
    <property type="match status" value="1"/>
</dbReference>
<gene>
    <name evidence="6" type="ORF">FHX42_004917</name>
</gene>
<organism evidence="6 7">
    <name type="scientific">Halosaccharopolyspora lacisalsi</name>
    <dbReference type="NCBI Taxonomy" id="1000566"/>
    <lineage>
        <taxon>Bacteria</taxon>
        <taxon>Bacillati</taxon>
        <taxon>Actinomycetota</taxon>
        <taxon>Actinomycetes</taxon>
        <taxon>Pseudonocardiales</taxon>
        <taxon>Pseudonocardiaceae</taxon>
        <taxon>Halosaccharopolyspora</taxon>
    </lineage>
</organism>
<reference evidence="6 7" key="1">
    <citation type="submission" date="2020-07" db="EMBL/GenBank/DDBJ databases">
        <title>Sequencing the genomes of 1000 actinobacteria strains.</title>
        <authorList>
            <person name="Klenk H.-P."/>
        </authorList>
    </citation>
    <scope>NUCLEOTIDE SEQUENCE [LARGE SCALE GENOMIC DNA]</scope>
    <source>
        <strain evidence="6 7">DSM 45975</strain>
    </source>
</reference>
<keyword evidence="6" id="KW-0808">Transferase</keyword>
<accession>A0A839E8C3</accession>
<protein>
    <submittedName>
        <fullName evidence="6">4-hydroxybenzoate polyprenyltransferase</fullName>
    </submittedName>
</protein>
<dbReference type="RefSeq" id="WP_328796703.1">
    <property type="nucleotide sequence ID" value="NZ_JACGWZ010000008.1"/>
</dbReference>
<feature type="transmembrane region" description="Helical" evidence="5">
    <location>
        <begin position="234"/>
        <end position="254"/>
    </location>
</feature>
<evidence type="ECO:0000313" key="7">
    <source>
        <dbReference type="Proteomes" id="UP000569329"/>
    </source>
</evidence>
<feature type="transmembrane region" description="Helical" evidence="5">
    <location>
        <begin position="266"/>
        <end position="284"/>
    </location>
</feature>
<keyword evidence="3 5" id="KW-1133">Transmembrane helix</keyword>
<keyword evidence="4 5" id="KW-0472">Membrane</keyword>
<feature type="transmembrane region" description="Helical" evidence="5">
    <location>
        <begin position="168"/>
        <end position="188"/>
    </location>
</feature>
<evidence type="ECO:0000256" key="1">
    <source>
        <dbReference type="ARBA" id="ARBA00004141"/>
    </source>
</evidence>
<comment type="subcellular location">
    <subcellularLocation>
        <location evidence="1">Membrane</location>
        <topology evidence="1">Multi-pass membrane protein</topology>
    </subcellularLocation>
</comment>
<keyword evidence="2 5" id="KW-0812">Transmembrane</keyword>
<dbReference type="CDD" id="cd13956">
    <property type="entry name" value="PT_UbiA"/>
    <property type="match status" value="1"/>
</dbReference>
<evidence type="ECO:0000256" key="3">
    <source>
        <dbReference type="ARBA" id="ARBA00022989"/>
    </source>
</evidence>
<dbReference type="GO" id="GO:0016765">
    <property type="term" value="F:transferase activity, transferring alkyl or aryl (other than methyl) groups"/>
    <property type="evidence" value="ECO:0007669"/>
    <property type="project" value="InterPro"/>
</dbReference>
<feature type="transmembrane region" description="Helical" evidence="5">
    <location>
        <begin position="91"/>
        <end position="112"/>
    </location>
</feature>
<dbReference type="Proteomes" id="UP000569329">
    <property type="component" value="Unassembled WGS sequence"/>
</dbReference>
<dbReference type="InterPro" id="IPR000537">
    <property type="entry name" value="UbiA_prenyltransferase"/>
</dbReference>
<name>A0A839E8C3_9PSEU</name>
<comment type="caution">
    <text evidence="6">The sequence shown here is derived from an EMBL/GenBank/DDBJ whole genome shotgun (WGS) entry which is preliminary data.</text>
</comment>
<keyword evidence="7" id="KW-1185">Reference proteome</keyword>